<organism evidence="3 4">
    <name type="scientific">Perkinsus chesapeaki</name>
    <name type="common">Clam parasite</name>
    <name type="synonym">Perkinsus andrewsi</name>
    <dbReference type="NCBI Taxonomy" id="330153"/>
    <lineage>
        <taxon>Eukaryota</taxon>
        <taxon>Sar</taxon>
        <taxon>Alveolata</taxon>
        <taxon>Perkinsozoa</taxon>
        <taxon>Perkinsea</taxon>
        <taxon>Perkinsida</taxon>
        <taxon>Perkinsidae</taxon>
        <taxon>Perkinsus</taxon>
    </lineage>
</organism>
<gene>
    <name evidence="3" type="ORF">FOL47_000260</name>
</gene>
<reference evidence="3 4" key="1">
    <citation type="submission" date="2020-04" db="EMBL/GenBank/DDBJ databases">
        <title>Perkinsus chesapeaki whole genome sequence.</title>
        <authorList>
            <person name="Bogema D.R."/>
        </authorList>
    </citation>
    <scope>NUCLEOTIDE SEQUENCE [LARGE SCALE GENOMIC DNA]</scope>
    <source>
        <strain evidence="3">ATCC PRA-425</strain>
    </source>
</reference>
<proteinExistence type="predicted"/>
<feature type="compositionally biased region" description="Basic residues" evidence="2">
    <location>
        <begin position="17"/>
        <end position="26"/>
    </location>
</feature>
<dbReference type="Proteomes" id="UP000591131">
    <property type="component" value="Unassembled WGS sequence"/>
</dbReference>
<dbReference type="EMBL" id="JAAPAO010001028">
    <property type="protein sequence ID" value="KAF4651648.1"/>
    <property type="molecule type" value="Genomic_DNA"/>
</dbReference>
<name>A0A7J6KWN4_PERCH</name>
<feature type="coiled-coil region" evidence="1">
    <location>
        <begin position="192"/>
        <end position="219"/>
    </location>
</feature>
<comment type="caution">
    <text evidence="3">The sequence shown here is derived from an EMBL/GenBank/DDBJ whole genome shotgun (WGS) entry which is preliminary data.</text>
</comment>
<sequence length="486" mass="53774">MSSKIENQAADGEQAKNGHHRHHRSSRLGAANPTFKKLFNEGRPARLSDDDVVSYSTLKYYGPAIKSALQSDIQTKMLPEITEMNSSEAVDHLAELVNSMQAVIYRSVAHMVMDETFVKRIASEIDKGVSEAASGDEVKNVLEEALDSELEKCLSNELRQRLVPAMLNCVDSLTLKVTADQSAQIGELTKALETSQQTISSLSAKCKTLESRVRSLAQKQQFAGSAMSSQLSDVVDQLRALDRDEAFARQFDTSALSSPSRPMDSEVAELVLDQVRKQIIAPMASQMKSLQEEIRGMNGGSERRAPYTSSAIRRQMNELVARGRWDDAFEAVVDYTLDEARSKSPSEDVLQELLDMTSSQPEQWLTHALPGTSTPPLSTRPDLKIRLIEAITLQLRRPMEDITVSVVDTKMDWLRELALSLSASLIRSVPEATEVLGSVVDDLKSLEQDPRSFVSAQNIRDSDTAAQKLLLSKLGLIIRCIEALIR</sequence>
<evidence type="ECO:0000313" key="4">
    <source>
        <dbReference type="Proteomes" id="UP000591131"/>
    </source>
</evidence>
<feature type="region of interest" description="Disordered" evidence="2">
    <location>
        <begin position="1"/>
        <end position="33"/>
    </location>
</feature>
<evidence type="ECO:0000313" key="3">
    <source>
        <dbReference type="EMBL" id="KAF4651648.1"/>
    </source>
</evidence>
<evidence type="ECO:0000256" key="2">
    <source>
        <dbReference type="SAM" id="MobiDB-lite"/>
    </source>
</evidence>
<dbReference type="AlphaFoldDB" id="A0A7J6KWN4"/>
<dbReference type="OrthoDB" id="431653at2759"/>
<protein>
    <submittedName>
        <fullName evidence="3">Uncharacterized protein</fullName>
    </submittedName>
</protein>
<keyword evidence="4" id="KW-1185">Reference proteome</keyword>
<keyword evidence="1" id="KW-0175">Coiled coil</keyword>
<accession>A0A7J6KWN4</accession>
<evidence type="ECO:0000256" key="1">
    <source>
        <dbReference type="SAM" id="Coils"/>
    </source>
</evidence>